<dbReference type="AlphaFoldDB" id="A0A948TEY2"/>
<proteinExistence type="inferred from homology"/>
<reference evidence="11" key="1">
    <citation type="journal article" date="2021" name="PeerJ">
        <title>Extensive microbial diversity within the chicken gut microbiome revealed by metagenomics and culture.</title>
        <authorList>
            <person name="Gilroy R."/>
            <person name="Ravi A."/>
            <person name="Getino M."/>
            <person name="Pursley I."/>
            <person name="Horton D.L."/>
            <person name="Alikhan N.F."/>
            <person name="Baker D."/>
            <person name="Gharbi K."/>
            <person name="Hall N."/>
            <person name="Watson M."/>
            <person name="Adriaenssens E.M."/>
            <person name="Foster-Nyarko E."/>
            <person name="Jarju S."/>
            <person name="Secka A."/>
            <person name="Antonio M."/>
            <person name="Oren A."/>
            <person name="Chaudhuri R.R."/>
            <person name="La Ragione R."/>
            <person name="Hildebrand F."/>
            <person name="Pallen M.J."/>
        </authorList>
    </citation>
    <scope>NUCLEOTIDE SEQUENCE</scope>
    <source>
        <strain evidence="11">378</strain>
    </source>
</reference>
<protein>
    <recommendedName>
        <fullName evidence="3 9">Flagellar biosynthetic protein FliR</fullName>
    </recommendedName>
</protein>
<dbReference type="InterPro" id="IPR006303">
    <property type="entry name" value="FliR"/>
</dbReference>
<dbReference type="GO" id="GO:0005886">
    <property type="term" value="C:plasma membrane"/>
    <property type="evidence" value="ECO:0007669"/>
    <property type="project" value="UniProtKB-SubCell"/>
</dbReference>
<gene>
    <name evidence="11" type="primary">fliR</name>
    <name evidence="11" type="ORF">H9847_02635</name>
</gene>
<reference evidence="11" key="2">
    <citation type="submission" date="2021-04" db="EMBL/GenBank/DDBJ databases">
        <authorList>
            <person name="Gilroy R."/>
        </authorList>
    </citation>
    <scope>NUCLEOTIDE SEQUENCE</scope>
    <source>
        <strain evidence="11">378</strain>
    </source>
</reference>
<dbReference type="GO" id="GO:0009425">
    <property type="term" value="C:bacterial-type flagellum basal body"/>
    <property type="evidence" value="ECO:0007669"/>
    <property type="project" value="UniProtKB-SubCell"/>
</dbReference>
<feature type="transmembrane region" description="Helical" evidence="10">
    <location>
        <begin position="175"/>
        <end position="204"/>
    </location>
</feature>
<organism evidence="11 12">
    <name type="scientific">Candidatus Anaerobiospirillum pullicola</name>
    <dbReference type="NCBI Taxonomy" id="2838451"/>
    <lineage>
        <taxon>Bacteria</taxon>
        <taxon>Pseudomonadati</taxon>
        <taxon>Pseudomonadota</taxon>
        <taxon>Gammaproteobacteria</taxon>
        <taxon>Aeromonadales</taxon>
        <taxon>Succinivibrionaceae</taxon>
        <taxon>Anaerobiospirillum</taxon>
    </lineage>
</organism>
<keyword evidence="6 10" id="KW-1133">Transmembrane helix</keyword>
<dbReference type="NCBIfam" id="TIGR01400">
    <property type="entry name" value="fliR"/>
    <property type="match status" value="1"/>
</dbReference>
<evidence type="ECO:0000256" key="7">
    <source>
        <dbReference type="ARBA" id="ARBA00023136"/>
    </source>
</evidence>
<keyword evidence="11" id="KW-0969">Cilium</keyword>
<dbReference type="GO" id="GO:0044780">
    <property type="term" value="P:bacterial-type flagellum assembly"/>
    <property type="evidence" value="ECO:0007669"/>
    <property type="project" value="UniProtKB-UniRule"/>
</dbReference>
<evidence type="ECO:0000313" key="12">
    <source>
        <dbReference type="Proteomes" id="UP000733611"/>
    </source>
</evidence>
<name>A0A948TEY2_9GAMM</name>
<evidence type="ECO:0000256" key="8">
    <source>
        <dbReference type="ARBA" id="ARBA00023143"/>
    </source>
</evidence>
<sequence length="266" mass="28375">MGAEWLEPLMLTSLNSVMWPLCRIGGFFMTAMAFSGAAVPMRVRALISLAITFCFLPNIPAVNTEIEAFSGLGIITTISQVFIGAGIGFITQYLAQCFVLAGQAVAMQTGLGFASLVDPVSGTNAPVVGQFFTVLTTLVFFAVDGHLVFIRLLLLSFETLPIAPGAFTPPHLTGIIYFGALMFQSALSMSISAICALLVINFTFGVMTRAAPQLNVFSMGFAISMTTGLFVLMLSLNSYMNNFTIAINELMSSTCTLIGTECEGIF</sequence>
<evidence type="ECO:0000256" key="1">
    <source>
        <dbReference type="ARBA" id="ARBA00002578"/>
    </source>
</evidence>
<comment type="function">
    <text evidence="1 10">Role in flagellar biosynthesis.</text>
</comment>
<dbReference type="GO" id="GO:0006605">
    <property type="term" value="P:protein targeting"/>
    <property type="evidence" value="ECO:0007669"/>
    <property type="project" value="UniProtKB-UniRule"/>
</dbReference>
<evidence type="ECO:0000256" key="10">
    <source>
        <dbReference type="RuleBase" id="RU362071"/>
    </source>
</evidence>
<feature type="transmembrane region" description="Helical" evidence="10">
    <location>
        <begin position="129"/>
        <end position="154"/>
    </location>
</feature>
<keyword evidence="11" id="KW-0966">Cell projection</keyword>
<comment type="caution">
    <text evidence="11">The sequence shown here is derived from an EMBL/GenBank/DDBJ whole genome shotgun (WGS) entry which is preliminary data.</text>
</comment>
<dbReference type="Pfam" id="PF01311">
    <property type="entry name" value="Bac_export_1"/>
    <property type="match status" value="1"/>
</dbReference>
<evidence type="ECO:0000256" key="5">
    <source>
        <dbReference type="ARBA" id="ARBA00022692"/>
    </source>
</evidence>
<evidence type="ECO:0000256" key="6">
    <source>
        <dbReference type="ARBA" id="ARBA00022989"/>
    </source>
</evidence>
<evidence type="ECO:0000256" key="4">
    <source>
        <dbReference type="ARBA" id="ARBA00022475"/>
    </source>
</evidence>
<accession>A0A948TEY2</accession>
<dbReference type="PANTHER" id="PTHR30065:SF8">
    <property type="entry name" value="FLAGELLAR BIOSYNTHETIC PROTEIN FLIR"/>
    <property type="match status" value="1"/>
</dbReference>
<dbReference type="InterPro" id="IPR002010">
    <property type="entry name" value="T3SS_IM_R"/>
</dbReference>
<comment type="similarity">
    <text evidence="2 10">Belongs to the FliR/MopE/SpaR family.</text>
</comment>
<evidence type="ECO:0000256" key="9">
    <source>
        <dbReference type="NCBIfam" id="TIGR01400"/>
    </source>
</evidence>
<keyword evidence="5 10" id="KW-0812">Transmembrane</keyword>
<dbReference type="Proteomes" id="UP000733611">
    <property type="component" value="Unassembled WGS sequence"/>
</dbReference>
<feature type="transmembrane region" description="Helical" evidence="10">
    <location>
        <begin position="17"/>
        <end position="38"/>
    </location>
</feature>
<keyword evidence="7 10" id="KW-0472">Membrane</keyword>
<feature type="transmembrane region" description="Helical" evidence="10">
    <location>
        <begin position="45"/>
        <end position="62"/>
    </location>
</feature>
<dbReference type="PRINTS" id="PR00953">
    <property type="entry name" value="TYPE3IMRPROT"/>
</dbReference>
<feature type="transmembrane region" description="Helical" evidence="10">
    <location>
        <begin position="216"/>
        <end position="236"/>
    </location>
</feature>
<evidence type="ECO:0000256" key="2">
    <source>
        <dbReference type="ARBA" id="ARBA00009772"/>
    </source>
</evidence>
<dbReference type="EMBL" id="JAHLFE010000048">
    <property type="protein sequence ID" value="MBU3843756.1"/>
    <property type="molecule type" value="Genomic_DNA"/>
</dbReference>
<evidence type="ECO:0000313" key="11">
    <source>
        <dbReference type="EMBL" id="MBU3843756.1"/>
    </source>
</evidence>
<feature type="transmembrane region" description="Helical" evidence="10">
    <location>
        <begin position="68"/>
        <end position="90"/>
    </location>
</feature>
<keyword evidence="4 10" id="KW-1003">Cell membrane</keyword>
<keyword evidence="8 10" id="KW-0975">Bacterial flagellum</keyword>
<keyword evidence="11" id="KW-0282">Flagellum</keyword>
<feature type="transmembrane region" description="Helical" evidence="10">
    <location>
        <begin position="97"/>
        <end position="117"/>
    </location>
</feature>
<dbReference type="PANTHER" id="PTHR30065">
    <property type="entry name" value="FLAGELLAR BIOSYNTHETIC PROTEIN FLIR"/>
    <property type="match status" value="1"/>
</dbReference>
<evidence type="ECO:0000256" key="3">
    <source>
        <dbReference type="ARBA" id="ARBA00021717"/>
    </source>
</evidence>
<comment type="subcellular location">
    <subcellularLocation>
        <location evidence="10">Cell membrane</location>
        <topology evidence="10">Multi-pass membrane protein</topology>
    </subcellularLocation>
    <subcellularLocation>
        <location evidence="10">Bacterial flagellum basal body</location>
    </subcellularLocation>
</comment>